<sequence>MDNLKNTLEKLYYSFDFKSAIEHDPIKFPKRYNEPIDIEVSAFVSTAFAYGNIKCFCSFLEELFKIMGKSPSDFIMNFKPQWLIKKLNKKYRFSSIHDIVAFLFILKSLLKKENSLEKFFINSSSKFQNPTVGKISNFVQKALQINLTPVYGRDIKTAGLLHFFPSPEKGSPCKRINLFLRWMVRAEDIDFGLWKTIKPSELIIPLDVHVLRVSRRIGLTRRNSQNIKTAQDITESLRKINPSDPLKYDFVLCHGDINRLI</sequence>
<dbReference type="STRING" id="86166.TAGGR_11280"/>
<organism evidence="1 2">
    <name type="scientific">Thermodesulfovibrio aggregans</name>
    <dbReference type="NCBI Taxonomy" id="86166"/>
    <lineage>
        <taxon>Bacteria</taxon>
        <taxon>Pseudomonadati</taxon>
        <taxon>Nitrospirota</taxon>
        <taxon>Thermodesulfovibrionia</taxon>
        <taxon>Thermodesulfovibrionales</taxon>
        <taxon>Thermodesulfovibrionaceae</taxon>
        <taxon>Thermodesulfovibrio</taxon>
    </lineage>
</organism>
<evidence type="ECO:0000313" key="2">
    <source>
        <dbReference type="Proteomes" id="UP000054976"/>
    </source>
</evidence>
<dbReference type="OrthoDB" id="9773332at2"/>
<dbReference type="InterPro" id="IPR014127">
    <property type="entry name" value="CHP02757"/>
</dbReference>
<accession>A0A0U9HPV8</accession>
<gene>
    <name evidence="1" type="ORF">TAGGR_11280</name>
</gene>
<evidence type="ECO:0000313" key="1">
    <source>
        <dbReference type="EMBL" id="GAQ95080.1"/>
    </source>
</evidence>
<dbReference type="InterPro" id="IPR011257">
    <property type="entry name" value="DNA_glycosylase"/>
</dbReference>
<dbReference type="EMBL" id="BCNO01000001">
    <property type="protein sequence ID" value="GAQ95080.1"/>
    <property type="molecule type" value="Genomic_DNA"/>
</dbReference>
<dbReference type="SUPFAM" id="SSF48150">
    <property type="entry name" value="DNA-glycosylase"/>
    <property type="match status" value="1"/>
</dbReference>
<dbReference type="GO" id="GO:0006281">
    <property type="term" value="P:DNA repair"/>
    <property type="evidence" value="ECO:0007669"/>
    <property type="project" value="InterPro"/>
</dbReference>
<evidence type="ECO:0008006" key="3">
    <source>
        <dbReference type="Google" id="ProtNLM"/>
    </source>
</evidence>
<dbReference type="Proteomes" id="UP000054976">
    <property type="component" value="Unassembled WGS sequence"/>
</dbReference>
<keyword evidence="2" id="KW-1185">Reference proteome</keyword>
<dbReference type="RefSeq" id="WP_059176478.1">
    <property type="nucleotide sequence ID" value="NZ_BCNO01000001.1"/>
</dbReference>
<reference evidence="2" key="1">
    <citation type="submission" date="2016-01" db="EMBL/GenBank/DDBJ databases">
        <title>Draft genome sequence of Thermodesulfovibrio aggregans strain TGE-P1.</title>
        <authorList>
            <person name="Sekiguchi Y."/>
            <person name="Ohashi A."/>
            <person name="Matsuura N."/>
            <person name="Tourlousse M.D."/>
        </authorList>
    </citation>
    <scope>NUCLEOTIDE SEQUENCE [LARGE SCALE GENOMIC DNA]</scope>
    <source>
        <strain evidence="2">TGE-P1</strain>
    </source>
</reference>
<dbReference type="AlphaFoldDB" id="A0A0U9HPV8"/>
<dbReference type="NCBIfam" id="TIGR02757">
    <property type="entry name" value="TIGR02757 family protein"/>
    <property type="match status" value="1"/>
</dbReference>
<proteinExistence type="predicted"/>
<dbReference type="GO" id="GO:0003824">
    <property type="term" value="F:catalytic activity"/>
    <property type="evidence" value="ECO:0007669"/>
    <property type="project" value="InterPro"/>
</dbReference>
<protein>
    <recommendedName>
        <fullName evidence="3">TIGR02757 family protein</fullName>
    </recommendedName>
</protein>
<dbReference type="Pfam" id="PF09674">
    <property type="entry name" value="DUF2400"/>
    <property type="match status" value="1"/>
</dbReference>
<name>A0A0U9HPV8_9BACT</name>
<comment type="caution">
    <text evidence="1">The sequence shown here is derived from an EMBL/GenBank/DDBJ whole genome shotgun (WGS) entry which is preliminary data.</text>
</comment>